<evidence type="ECO:0000259" key="10">
    <source>
        <dbReference type="Pfam" id="PF12832"/>
    </source>
</evidence>
<proteinExistence type="predicted"/>
<feature type="transmembrane region" description="Helical" evidence="9">
    <location>
        <begin position="289"/>
        <end position="307"/>
    </location>
</feature>
<evidence type="ECO:0000256" key="4">
    <source>
        <dbReference type="ARBA" id="ARBA00022519"/>
    </source>
</evidence>
<feature type="region of interest" description="Disordered" evidence="8">
    <location>
        <begin position="1"/>
        <end position="21"/>
    </location>
</feature>
<evidence type="ECO:0000313" key="11">
    <source>
        <dbReference type="EMBL" id="MFB9326018.1"/>
    </source>
</evidence>
<accession>A0ABV5KLA6</accession>
<dbReference type="InterPro" id="IPR024989">
    <property type="entry name" value="MFS_assoc_dom"/>
</dbReference>
<dbReference type="PANTHER" id="PTHR23522:SF10">
    <property type="entry name" value="3-PHENYLPROPIONIC ACID TRANSPORTER-RELATED"/>
    <property type="match status" value="1"/>
</dbReference>
<feature type="transmembrane region" description="Helical" evidence="9">
    <location>
        <begin position="181"/>
        <end position="203"/>
    </location>
</feature>
<evidence type="ECO:0000256" key="6">
    <source>
        <dbReference type="ARBA" id="ARBA00022989"/>
    </source>
</evidence>
<sequence>MEATEPVPDASRPGDQDPRARRATAAKETNLLRSFTFSVYMTQAVIVSFLPLYFMDKGFSTSQIGILYSTGPFISIFANLLLGIASDKYRTLKKIFHLLLIGQLIMVALLFQSTAFASVCLVMVAFYFFQTPMNPLTDSLILLSTQYTGRPYSLVRIFGSLGFALSAYGFGLLLKQTGSDLTLVLALLTVGTTLAFSFTLKDYQGSLRKMEFGGFFQLIRKPDILIFFLIVLVISISHRMYEGFLAVTMREMGASDSLVGLAWLVSAVSEIPILFLLGKYGHKYKELPLLAIACIMYAIRFWLVSIIDTPEWIIPVQAMHSVTFGIYFATALRYLSTVIPDEFRSSGQAVYAIVWSGFAGIISGTAGGSVFEYFGRSRFYQLAMALALLAAVGFLTKHMLNRRAENRLP</sequence>
<feature type="transmembrane region" description="Helical" evidence="9">
    <location>
        <begin position="66"/>
        <end position="84"/>
    </location>
</feature>
<organism evidence="11 12">
    <name type="scientific">Paenibacillus aurantiacus</name>
    <dbReference type="NCBI Taxonomy" id="1936118"/>
    <lineage>
        <taxon>Bacteria</taxon>
        <taxon>Bacillati</taxon>
        <taxon>Bacillota</taxon>
        <taxon>Bacilli</taxon>
        <taxon>Bacillales</taxon>
        <taxon>Paenibacillaceae</taxon>
        <taxon>Paenibacillus</taxon>
    </lineage>
</organism>
<comment type="subcellular location">
    <subcellularLocation>
        <location evidence="1">Cell inner membrane</location>
        <topology evidence="1">Multi-pass membrane protein</topology>
    </subcellularLocation>
</comment>
<evidence type="ECO:0000256" key="5">
    <source>
        <dbReference type="ARBA" id="ARBA00022692"/>
    </source>
</evidence>
<keyword evidence="12" id="KW-1185">Reference proteome</keyword>
<comment type="caution">
    <text evidence="11">The sequence shown here is derived from an EMBL/GenBank/DDBJ whole genome shotgun (WGS) entry which is preliminary data.</text>
</comment>
<dbReference type="SUPFAM" id="SSF103473">
    <property type="entry name" value="MFS general substrate transporter"/>
    <property type="match status" value="1"/>
</dbReference>
<evidence type="ECO:0000256" key="3">
    <source>
        <dbReference type="ARBA" id="ARBA00022475"/>
    </source>
</evidence>
<evidence type="ECO:0000256" key="1">
    <source>
        <dbReference type="ARBA" id="ARBA00004429"/>
    </source>
</evidence>
<feature type="domain" description="Major facilitator superfamily associated" evidence="10">
    <location>
        <begin position="33"/>
        <end position="381"/>
    </location>
</feature>
<dbReference type="Proteomes" id="UP001589747">
    <property type="component" value="Unassembled WGS sequence"/>
</dbReference>
<dbReference type="RefSeq" id="WP_377492908.1">
    <property type="nucleotide sequence ID" value="NZ_JBHMDO010000016.1"/>
</dbReference>
<keyword evidence="6 9" id="KW-1133">Transmembrane helix</keyword>
<keyword evidence="4" id="KW-0997">Cell inner membrane</keyword>
<feature type="transmembrane region" description="Helical" evidence="9">
    <location>
        <begin position="348"/>
        <end position="367"/>
    </location>
</feature>
<evidence type="ECO:0000256" key="2">
    <source>
        <dbReference type="ARBA" id="ARBA00022448"/>
    </source>
</evidence>
<keyword evidence="3" id="KW-1003">Cell membrane</keyword>
<feature type="transmembrane region" description="Helical" evidence="9">
    <location>
        <begin position="313"/>
        <end position="336"/>
    </location>
</feature>
<evidence type="ECO:0000313" key="12">
    <source>
        <dbReference type="Proteomes" id="UP001589747"/>
    </source>
</evidence>
<name>A0ABV5KLA6_9BACL</name>
<dbReference type="PIRSF" id="PIRSF004925">
    <property type="entry name" value="HcaT"/>
    <property type="match status" value="1"/>
</dbReference>
<protein>
    <submittedName>
        <fullName evidence="11">MFS transporter</fullName>
    </submittedName>
</protein>
<feature type="transmembrane region" description="Helical" evidence="9">
    <location>
        <begin position="224"/>
        <end position="241"/>
    </location>
</feature>
<dbReference type="Gene3D" id="1.20.1250.20">
    <property type="entry name" value="MFS general substrate transporter like domains"/>
    <property type="match status" value="2"/>
</dbReference>
<keyword evidence="5 9" id="KW-0812">Transmembrane</keyword>
<evidence type="ECO:0000256" key="8">
    <source>
        <dbReference type="SAM" id="MobiDB-lite"/>
    </source>
</evidence>
<dbReference type="EMBL" id="JBHMDO010000016">
    <property type="protein sequence ID" value="MFB9326018.1"/>
    <property type="molecule type" value="Genomic_DNA"/>
</dbReference>
<keyword evidence="7 9" id="KW-0472">Membrane</keyword>
<dbReference type="PANTHER" id="PTHR23522">
    <property type="entry name" value="BLL5896 PROTEIN"/>
    <property type="match status" value="1"/>
</dbReference>
<gene>
    <name evidence="11" type="ORF">ACFFSY_08850</name>
</gene>
<evidence type="ECO:0000256" key="7">
    <source>
        <dbReference type="ARBA" id="ARBA00023136"/>
    </source>
</evidence>
<dbReference type="InterPro" id="IPR036259">
    <property type="entry name" value="MFS_trans_sf"/>
</dbReference>
<evidence type="ECO:0000256" key="9">
    <source>
        <dbReference type="SAM" id="Phobius"/>
    </source>
</evidence>
<feature type="transmembrane region" description="Helical" evidence="9">
    <location>
        <begin position="261"/>
        <end position="277"/>
    </location>
</feature>
<keyword evidence="2" id="KW-0813">Transport</keyword>
<feature type="transmembrane region" description="Helical" evidence="9">
    <location>
        <begin position="96"/>
        <end position="129"/>
    </location>
</feature>
<dbReference type="InterPro" id="IPR026032">
    <property type="entry name" value="HcaT-like"/>
</dbReference>
<feature type="transmembrane region" description="Helical" evidence="9">
    <location>
        <begin position="379"/>
        <end position="400"/>
    </location>
</feature>
<reference evidence="11 12" key="1">
    <citation type="submission" date="2024-09" db="EMBL/GenBank/DDBJ databases">
        <authorList>
            <person name="Sun Q."/>
            <person name="Mori K."/>
        </authorList>
    </citation>
    <scope>NUCLEOTIDE SEQUENCE [LARGE SCALE GENOMIC DNA]</scope>
    <source>
        <strain evidence="11 12">TISTR 2452</strain>
    </source>
</reference>
<dbReference type="Pfam" id="PF12832">
    <property type="entry name" value="MFS_1_like"/>
    <property type="match status" value="1"/>
</dbReference>
<feature type="transmembrane region" description="Helical" evidence="9">
    <location>
        <begin position="31"/>
        <end position="54"/>
    </location>
</feature>